<evidence type="ECO:0000256" key="1">
    <source>
        <dbReference type="SAM" id="MobiDB-lite"/>
    </source>
</evidence>
<dbReference type="InterPro" id="IPR035218">
    <property type="entry name" value="DUF5327"/>
</dbReference>
<evidence type="ECO:0000313" key="2">
    <source>
        <dbReference type="EMBL" id="GGM32965.1"/>
    </source>
</evidence>
<reference evidence="2" key="2">
    <citation type="submission" date="2020-09" db="EMBL/GenBank/DDBJ databases">
        <authorList>
            <person name="Sun Q."/>
            <person name="Zhou Y."/>
        </authorList>
    </citation>
    <scope>NUCLEOTIDE SEQUENCE</scope>
    <source>
        <strain evidence="2">CGMCC 1.6333</strain>
    </source>
</reference>
<keyword evidence="3" id="KW-1185">Reference proteome</keyword>
<name>A0A917TQ77_9BACI</name>
<dbReference type="EMBL" id="BMLG01000009">
    <property type="protein sequence ID" value="GGM32965.1"/>
    <property type="molecule type" value="Genomic_DNA"/>
</dbReference>
<feature type="region of interest" description="Disordered" evidence="1">
    <location>
        <begin position="75"/>
        <end position="106"/>
    </location>
</feature>
<reference evidence="2" key="1">
    <citation type="journal article" date="2014" name="Int. J. Syst. Evol. Microbiol.">
        <title>Complete genome sequence of Corynebacterium casei LMG S-19264T (=DSM 44701T), isolated from a smear-ripened cheese.</title>
        <authorList>
            <consortium name="US DOE Joint Genome Institute (JGI-PGF)"/>
            <person name="Walter F."/>
            <person name="Albersmeier A."/>
            <person name="Kalinowski J."/>
            <person name="Ruckert C."/>
        </authorList>
    </citation>
    <scope>NUCLEOTIDE SEQUENCE</scope>
    <source>
        <strain evidence="2">CGMCC 1.6333</strain>
    </source>
</reference>
<feature type="compositionally biased region" description="Polar residues" evidence="1">
    <location>
        <begin position="79"/>
        <end position="88"/>
    </location>
</feature>
<evidence type="ECO:0008006" key="4">
    <source>
        <dbReference type="Google" id="ProtNLM"/>
    </source>
</evidence>
<sequence length="106" mass="11785">MITNEKVLQKMQQEIQTALTKQDQHAEVKEHARAIRLLCDLILDQEEAQAPVDTSKAAGTHNAQDELELRKMMGDIPTSKPNVGNVSTDSKRLVEDDANGDSLLDF</sequence>
<dbReference type="AlphaFoldDB" id="A0A917TQ77"/>
<comment type="caution">
    <text evidence="2">The sequence shown here is derived from an EMBL/GenBank/DDBJ whole genome shotgun (WGS) entry which is preliminary data.</text>
</comment>
<gene>
    <name evidence="2" type="ORF">GCM10011351_18800</name>
</gene>
<proteinExistence type="predicted"/>
<dbReference type="Proteomes" id="UP000618460">
    <property type="component" value="Unassembled WGS sequence"/>
</dbReference>
<protein>
    <recommendedName>
        <fullName evidence="4">YwdI family protein</fullName>
    </recommendedName>
</protein>
<dbReference type="Pfam" id="PF17261">
    <property type="entry name" value="DUF5327"/>
    <property type="match status" value="1"/>
</dbReference>
<dbReference type="RefSeq" id="WP_117155143.1">
    <property type="nucleotide sequence ID" value="NZ_BMLG01000009.1"/>
</dbReference>
<organism evidence="2 3">
    <name type="scientific">Paraliobacillus quinghaiensis</name>
    <dbReference type="NCBI Taxonomy" id="470815"/>
    <lineage>
        <taxon>Bacteria</taxon>
        <taxon>Bacillati</taxon>
        <taxon>Bacillota</taxon>
        <taxon>Bacilli</taxon>
        <taxon>Bacillales</taxon>
        <taxon>Bacillaceae</taxon>
        <taxon>Paraliobacillus</taxon>
    </lineage>
</organism>
<accession>A0A917TQ77</accession>
<dbReference type="OrthoDB" id="2692029at2"/>
<evidence type="ECO:0000313" key="3">
    <source>
        <dbReference type="Proteomes" id="UP000618460"/>
    </source>
</evidence>